<proteinExistence type="predicted"/>
<accession>A0A9P4VNA4</accession>
<protein>
    <submittedName>
        <fullName evidence="1">Uncharacterized protein</fullName>
    </submittedName>
</protein>
<comment type="caution">
    <text evidence="1">The sequence shown here is derived from an EMBL/GenBank/DDBJ whole genome shotgun (WGS) entry which is preliminary data.</text>
</comment>
<evidence type="ECO:0000313" key="1">
    <source>
        <dbReference type="EMBL" id="KAF2834299.1"/>
    </source>
</evidence>
<dbReference type="Proteomes" id="UP000799429">
    <property type="component" value="Unassembled WGS sequence"/>
</dbReference>
<evidence type="ECO:0000313" key="2">
    <source>
        <dbReference type="Proteomes" id="UP000799429"/>
    </source>
</evidence>
<gene>
    <name evidence="1" type="ORF">M501DRAFT_1001297</name>
</gene>
<keyword evidence="2" id="KW-1185">Reference proteome</keyword>
<dbReference type="AlphaFoldDB" id="A0A9P4VNA4"/>
<organism evidence="1 2">
    <name type="scientific">Patellaria atrata CBS 101060</name>
    <dbReference type="NCBI Taxonomy" id="1346257"/>
    <lineage>
        <taxon>Eukaryota</taxon>
        <taxon>Fungi</taxon>
        <taxon>Dikarya</taxon>
        <taxon>Ascomycota</taxon>
        <taxon>Pezizomycotina</taxon>
        <taxon>Dothideomycetes</taxon>
        <taxon>Dothideomycetes incertae sedis</taxon>
        <taxon>Patellariales</taxon>
        <taxon>Patellariaceae</taxon>
        <taxon>Patellaria</taxon>
    </lineage>
</organism>
<name>A0A9P4VNA4_9PEZI</name>
<dbReference type="EMBL" id="MU006121">
    <property type="protein sequence ID" value="KAF2834299.1"/>
    <property type="molecule type" value="Genomic_DNA"/>
</dbReference>
<sequence length="66" mass="7211">MAAGLGASRVRDWDDRCDFRLRGGGDIFLVKVSSDLCCVMSMGLMVENVEVWKARDEIMGGVESLG</sequence>
<reference evidence="1" key="1">
    <citation type="journal article" date="2020" name="Stud. Mycol.">
        <title>101 Dothideomycetes genomes: a test case for predicting lifestyles and emergence of pathogens.</title>
        <authorList>
            <person name="Haridas S."/>
            <person name="Albert R."/>
            <person name="Binder M."/>
            <person name="Bloem J."/>
            <person name="Labutti K."/>
            <person name="Salamov A."/>
            <person name="Andreopoulos B."/>
            <person name="Baker S."/>
            <person name="Barry K."/>
            <person name="Bills G."/>
            <person name="Bluhm B."/>
            <person name="Cannon C."/>
            <person name="Castanera R."/>
            <person name="Culley D."/>
            <person name="Daum C."/>
            <person name="Ezra D."/>
            <person name="Gonzalez J."/>
            <person name="Henrissat B."/>
            <person name="Kuo A."/>
            <person name="Liang C."/>
            <person name="Lipzen A."/>
            <person name="Lutzoni F."/>
            <person name="Magnuson J."/>
            <person name="Mondo S."/>
            <person name="Nolan M."/>
            <person name="Ohm R."/>
            <person name="Pangilinan J."/>
            <person name="Park H.-J."/>
            <person name="Ramirez L."/>
            <person name="Alfaro M."/>
            <person name="Sun H."/>
            <person name="Tritt A."/>
            <person name="Yoshinaga Y."/>
            <person name="Zwiers L.-H."/>
            <person name="Turgeon B."/>
            <person name="Goodwin S."/>
            <person name="Spatafora J."/>
            <person name="Crous P."/>
            <person name="Grigoriev I."/>
        </authorList>
    </citation>
    <scope>NUCLEOTIDE SEQUENCE</scope>
    <source>
        <strain evidence="1">CBS 101060</strain>
    </source>
</reference>